<keyword evidence="1" id="KW-0472">Membrane</keyword>
<gene>
    <name evidence="2" type="ordered locus">Nmul_A0994</name>
</gene>
<evidence type="ECO:0000313" key="2">
    <source>
        <dbReference type="EMBL" id="ABB74297.1"/>
    </source>
</evidence>
<accession>Q2YAC4</accession>
<evidence type="ECO:0000313" key="3">
    <source>
        <dbReference type="Proteomes" id="UP000002718"/>
    </source>
</evidence>
<dbReference type="EMBL" id="CP000103">
    <property type="protein sequence ID" value="ABB74297.1"/>
    <property type="molecule type" value="Genomic_DNA"/>
</dbReference>
<evidence type="ECO:0000256" key="1">
    <source>
        <dbReference type="SAM" id="Phobius"/>
    </source>
</evidence>
<keyword evidence="1" id="KW-1133">Transmembrane helix</keyword>
<reference evidence="3" key="1">
    <citation type="submission" date="2005-08" db="EMBL/GenBank/DDBJ databases">
        <title>Complete sequence of chromosome 1 of Nitrosospira multiformis ATCC 25196.</title>
        <authorList>
            <person name="Copeland A."/>
            <person name="Lucas S."/>
            <person name="Lapidus A."/>
            <person name="Barry K."/>
            <person name="Detter J.C."/>
            <person name="Glavina T."/>
            <person name="Hammon N."/>
            <person name="Israni S."/>
            <person name="Pitluck S."/>
            <person name="Chain P."/>
            <person name="Malfatti S."/>
            <person name="Shin M."/>
            <person name="Vergez L."/>
            <person name="Schmutz J."/>
            <person name="Larimer F."/>
            <person name="Land M."/>
            <person name="Hauser L."/>
            <person name="Kyrpides N."/>
            <person name="Lykidis A."/>
            <person name="Richardson P."/>
        </authorList>
    </citation>
    <scope>NUCLEOTIDE SEQUENCE [LARGE SCALE GENOMIC DNA]</scope>
    <source>
        <strain evidence="3">ATCC 25196 / NCIMB 11849 / C 71</strain>
    </source>
</reference>
<keyword evidence="1" id="KW-0812">Transmembrane</keyword>
<feature type="transmembrane region" description="Helical" evidence="1">
    <location>
        <begin position="69"/>
        <end position="91"/>
    </location>
</feature>
<name>Q2YAC4_NITMU</name>
<dbReference type="KEGG" id="nmu:Nmul_A0994"/>
<protein>
    <submittedName>
        <fullName evidence="2">Uncharacterized protein</fullName>
    </submittedName>
</protein>
<feature type="transmembrane region" description="Helical" evidence="1">
    <location>
        <begin position="46"/>
        <end position="63"/>
    </location>
</feature>
<proteinExistence type="predicted"/>
<keyword evidence="3" id="KW-1185">Reference proteome</keyword>
<sequence length="256" mass="29361">MAPRRKRVHSHEKFFRDRSESYAIRIDIDWNRISFIIPNIQPPDRIGALMILIINFIALYASFSLNHMLAIYWGAVLPVLYALVIAPHALIGRSDIPPSTITKVLAVKWNNAEELTAYIVKYWMALAYPTTSWKKQRNSIVLSLTSFFLGVVYILKELLAAGVVMFVVGYVLYQMSVRVDRPRAVFGNSDFRDGTDNEFARKEWELAAMSIIAFSELYPDDKAFKKAADEVLEDNDVKSMLTKYRYDYGASWLNVA</sequence>
<dbReference type="Proteomes" id="UP000002718">
    <property type="component" value="Chromosome"/>
</dbReference>
<dbReference type="HOGENOM" id="CLU_1085169_0_0_4"/>
<organism evidence="2 3">
    <name type="scientific">Nitrosospira multiformis (strain ATCC 25196 / NCIMB 11849 / C 71)</name>
    <dbReference type="NCBI Taxonomy" id="323848"/>
    <lineage>
        <taxon>Bacteria</taxon>
        <taxon>Pseudomonadati</taxon>
        <taxon>Pseudomonadota</taxon>
        <taxon>Betaproteobacteria</taxon>
        <taxon>Nitrosomonadales</taxon>
        <taxon>Nitrosomonadaceae</taxon>
        <taxon>Nitrosospira</taxon>
    </lineage>
</organism>
<feature type="transmembrane region" description="Helical" evidence="1">
    <location>
        <begin position="140"/>
        <end position="173"/>
    </location>
</feature>
<dbReference type="AlphaFoldDB" id="Q2YAC4"/>
<dbReference type="eggNOG" id="ENOG50315HJ">
    <property type="taxonomic scope" value="Bacteria"/>
</dbReference>
<reference evidence="2 3" key="2">
    <citation type="journal article" date="2008" name="Appl. Environ. Microbiol.">
        <title>Complete genome sequence of Nitrosospira multiformis, an ammonia-oxidizing bacterium from the soil environment.</title>
        <authorList>
            <person name="Norton J.M."/>
            <person name="Klotz M.G."/>
            <person name="Stein L.Y."/>
            <person name="Arp D.J."/>
            <person name="Bottomley P.J."/>
            <person name="Chain P.S."/>
            <person name="Hauser L.J."/>
            <person name="Land M.L."/>
            <person name="Larimer F.W."/>
            <person name="Shin M.W."/>
            <person name="Starkenburg S.R."/>
        </authorList>
    </citation>
    <scope>NUCLEOTIDE SEQUENCE [LARGE SCALE GENOMIC DNA]</scope>
    <source>
        <strain evidence="3">ATCC 25196 / NCIMB 11849 / C 71</strain>
    </source>
</reference>